<accession>A0ABT5L741</accession>
<dbReference type="RefSeq" id="WP_273642735.1">
    <property type="nucleotide sequence ID" value="NZ_JAQQXP010000004.1"/>
</dbReference>
<dbReference type="Proteomes" id="UP001218788">
    <property type="component" value="Unassembled WGS sequence"/>
</dbReference>
<keyword evidence="2" id="KW-1185">Reference proteome</keyword>
<evidence type="ECO:0000313" key="1">
    <source>
        <dbReference type="EMBL" id="MDC8832846.1"/>
    </source>
</evidence>
<evidence type="ECO:0000313" key="2">
    <source>
        <dbReference type="Proteomes" id="UP001218788"/>
    </source>
</evidence>
<protein>
    <submittedName>
        <fullName evidence="1">Uncharacterized protein</fullName>
    </submittedName>
</protein>
<gene>
    <name evidence="1" type="ORF">OIK42_19000</name>
</gene>
<dbReference type="EMBL" id="JAQQXP010000004">
    <property type="protein sequence ID" value="MDC8832846.1"/>
    <property type="molecule type" value="Genomic_DNA"/>
</dbReference>
<organism evidence="1 2">
    <name type="scientific">Alteromonas gilva</name>
    <dbReference type="NCBI Taxonomy" id="2987522"/>
    <lineage>
        <taxon>Bacteria</taxon>
        <taxon>Pseudomonadati</taxon>
        <taxon>Pseudomonadota</taxon>
        <taxon>Gammaproteobacteria</taxon>
        <taxon>Alteromonadales</taxon>
        <taxon>Alteromonadaceae</taxon>
        <taxon>Alteromonas/Salinimonas group</taxon>
        <taxon>Alteromonas</taxon>
    </lineage>
</organism>
<sequence>MTISIEQAKNEAITMVNDSAKRGCMFSCSNMPDENEHDWNKGDPENPHTIANLVTIEGIEGVNSSNALSTIELHICTLFPQYE</sequence>
<name>A0ABT5L741_9ALTE</name>
<comment type="caution">
    <text evidence="1">The sequence shown here is derived from an EMBL/GenBank/DDBJ whole genome shotgun (WGS) entry which is preliminary data.</text>
</comment>
<proteinExistence type="predicted"/>
<reference evidence="1 2" key="1">
    <citation type="submission" date="2022-10" db="EMBL/GenBank/DDBJ databases">
        <title>Alteromonas sp. chi3 Genome sequencing.</title>
        <authorList>
            <person name="Park S."/>
        </authorList>
    </citation>
    <scope>NUCLEOTIDE SEQUENCE [LARGE SCALE GENOMIC DNA]</scope>
    <source>
        <strain evidence="2">chi3</strain>
    </source>
</reference>